<evidence type="ECO:0000256" key="2">
    <source>
        <dbReference type="SAM" id="MobiDB-lite"/>
    </source>
</evidence>
<dbReference type="Proteomes" id="UP001150217">
    <property type="component" value="Unassembled WGS sequence"/>
</dbReference>
<keyword evidence="1" id="KW-0175">Coiled coil</keyword>
<accession>A0ABQ8UWT3</accession>
<evidence type="ECO:0000313" key="4">
    <source>
        <dbReference type="Proteomes" id="UP001150217"/>
    </source>
</evidence>
<organism evidence="3 4">
    <name type="scientific">Lentinula lateritia</name>
    <dbReference type="NCBI Taxonomy" id="40482"/>
    <lineage>
        <taxon>Eukaryota</taxon>
        <taxon>Fungi</taxon>
        <taxon>Dikarya</taxon>
        <taxon>Basidiomycota</taxon>
        <taxon>Agaricomycotina</taxon>
        <taxon>Agaricomycetes</taxon>
        <taxon>Agaricomycetidae</taxon>
        <taxon>Agaricales</taxon>
        <taxon>Marasmiineae</taxon>
        <taxon>Omphalotaceae</taxon>
        <taxon>Lentinula</taxon>
    </lineage>
</organism>
<feature type="coiled-coil region" evidence="1">
    <location>
        <begin position="202"/>
        <end position="229"/>
    </location>
</feature>
<reference evidence="3" key="1">
    <citation type="submission" date="2022-08" db="EMBL/GenBank/DDBJ databases">
        <title>A Global Phylogenomic Analysis of the Shiitake Genus Lentinula.</title>
        <authorList>
            <consortium name="DOE Joint Genome Institute"/>
            <person name="Sierra-Patev S."/>
            <person name="Min B."/>
            <person name="Naranjo-Ortiz M."/>
            <person name="Looney B."/>
            <person name="Konkel Z."/>
            <person name="Slot J.C."/>
            <person name="Sakamoto Y."/>
            <person name="Steenwyk J.L."/>
            <person name="Rokas A."/>
            <person name="Carro J."/>
            <person name="Camarero S."/>
            <person name="Ferreira P."/>
            <person name="Molpeceres G."/>
            <person name="Ruiz-Duenas F.J."/>
            <person name="Serrano A."/>
            <person name="Henrissat B."/>
            <person name="Drula E."/>
            <person name="Hughes K.W."/>
            <person name="Mata J.L."/>
            <person name="Ishikawa N.K."/>
            <person name="Vargas-Isla R."/>
            <person name="Ushijima S."/>
            <person name="Smith C.A."/>
            <person name="Ahrendt S."/>
            <person name="Andreopoulos W."/>
            <person name="He G."/>
            <person name="Labutti K."/>
            <person name="Lipzen A."/>
            <person name="Ng V."/>
            <person name="Riley R."/>
            <person name="Sandor L."/>
            <person name="Barry K."/>
            <person name="Martinez A.T."/>
            <person name="Xiao Y."/>
            <person name="Gibbons J.G."/>
            <person name="Terashima K."/>
            <person name="Grigoriev I.V."/>
            <person name="Hibbett D.S."/>
        </authorList>
    </citation>
    <scope>NUCLEOTIDE SEQUENCE</scope>
    <source>
        <strain evidence="3">RHP3577 ss4</strain>
    </source>
</reference>
<gene>
    <name evidence="3" type="ORF">C8R41DRAFT_872192</name>
</gene>
<feature type="compositionally biased region" description="Basic and acidic residues" evidence="2">
    <location>
        <begin position="89"/>
        <end position="98"/>
    </location>
</feature>
<protein>
    <submittedName>
        <fullName evidence="3">Uncharacterized protein</fullName>
    </submittedName>
</protein>
<evidence type="ECO:0000313" key="3">
    <source>
        <dbReference type="EMBL" id="KAJ4464165.1"/>
    </source>
</evidence>
<proteinExistence type="predicted"/>
<keyword evidence="4" id="KW-1185">Reference proteome</keyword>
<sequence length="370" mass="39402">MGARGARAAGVPEDKIGGEGEAAMLLGGEGSMVLMELRPKTGAAYWASPALPPSVPLGRQLELLIPTTNTCTLQRQSSWTFSTATTSSKGKESTEARPEAGSSMLSVVEPAEKEAFDHLSLTPPPPSETATQALVVHHLKQNTESEQRIVIKGIQDLAAVQASLQETLDKQLTESVMQDVQVPHTPLMPPTLAVFDKWKLQMGEVRDRVPDLEKQIAELRGRLSQATNNPPLQPLPSLASSVAPPSSLFASPYLSAHKHASVGLTQPGAKWFHHDPTYTDVLVEGVKADEGTSSLVKKILNAADTAFPTVIAGYRMNDHSLPPHVVICFKTADSASQFPKSNGTGNASIRAPGFGMSDAITALGPRPMGW</sequence>
<name>A0ABQ8UWT3_9AGAR</name>
<comment type="caution">
    <text evidence="3">The sequence shown here is derived from an EMBL/GenBank/DDBJ whole genome shotgun (WGS) entry which is preliminary data.</text>
</comment>
<dbReference type="EMBL" id="JANVFT010000145">
    <property type="protein sequence ID" value="KAJ4464165.1"/>
    <property type="molecule type" value="Genomic_DNA"/>
</dbReference>
<feature type="region of interest" description="Disordered" evidence="2">
    <location>
        <begin position="80"/>
        <end position="102"/>
    </location>
</feature>
<evidence type="ECO:0000256" key="1">
    <source>
        <dbReference type="SAM" id="Coils"/>
    </source>
</evidence>